<organism evidence="4 5">
    <name type="scientific">Aspergillus sclerotialis</name>
    <dbReference type="NCBI Taxonomy" id="2070753"/>
    <lineage>
        <taxon>Eukaryota</taxon>
        <taxon>Fungi</taxon>
        <taxon>Dikarya</taxon>
        <taxon>Ascomycota</taxon>
        <taxon>Pezizomycotina</taxon>
        <taxon>Eurotiomycetes</taxon>
        <taxon>Eurotiomycetidae</taxon>
        <taxon>Eurotiales</taxon>
        <taxon>Aspergillaceae</taxon>
        <taxon>Aspergillus</taxon>
        <taxon>Aspergillus subgen. Polypaecilum</taxon>
    </lineage>
</organism>
<dbReference type="SMART" id="SM00753">
    <property type="entry name" value="PAM"/>
    <property type="match status" value="1"/>
</dbReference>
<dbReference type="InterPro" id="IPR036388">
    <property type="entry name" value="WH-like_DNA-bd_sf"/>
</dbReference>
<comment type="similarity">
    <text evidence="1">Belongs to the CSN12 family.</text>
</comment>
<evidence type="ECO:0000256" key="2">
    <source>
        <dbReference type="ARBA" id="ARBA00073854"/>
    </source>
</evidence>
<evidence type="ECO:0000313" key="5">
    <source>
        <dbReference type="Proteomes" id="UP000266188"/>
    </source>
</evidence>
<dbReference type="Gene3D" id="1.10.10.10">
    <property type="entry name" value="Winged helix-like DNA-binding domain superfamily/Winged helix DNA-binding domain"/>
    <property type="match status" value="1"/>
</dbReference>
<proteinExistence type="inferred from homology"/>
<name>A0A3A2Z5V8_9EURO</name>
<dbReference type="InterPro" id="IPR045114">
    <property type="entry name" value="Csn12-like"/>
</dbReference>
<dbReference type="FunFam" id="1.10.10.10:FF:000366">
    <property type="entry name" value="COP9 signalosome complex subunit"/>
    <property type="match status" value="1"/>
</dbReference>
<dbReference type="PANTHER" id="PTHR12732">
    <property type="entry name" value="UNCHARACTERIZED PROTEASOME COMPONENT REGION PCI-CONTAINING"/>
    <property type="match status" value="1"/>
</dbReference>
<evidence type="ECO:0000256" key="1">
    <source>
        <dbReference type="ARBA" id="ARBA00025771"/>
    </source>
</evidence>
<comment type="caution">
    <text evidence="4">The sequence shown here is derived from an EMBL/GenBank/DDBJ whole genome shotgun (WGS) entry which is preliminary data.</text>
</comment>
<evidence type="ECO:0000313" key="4">
    <source>
        <dbReference type="EMBL" id="RJE18070.1"/>
    </source>
</evidence>
<dbReference type="Proteomes" id="UP000266188">
    <property type="component" value="Unassembled WGS sequence"/>
</dbReference>
<reference evidence="5" key="1">
    <citation type="submission" date="2017-02" db="EMBL/GenBank/DDBJ databases">
        <authorList>
            <person name="Tafer H."/>
            <person name="Lopandic K."/>
        </authorList>
    </citation>
    <scope>NUCLEOTIDE SEQUENCE [LARGE SCALE GENOMIC DNA]</scope>
    <source>
        <strain evidence="5">CBS 366.77</strain>
    </source>
</reference>
<dbReference type="OrthoDB" id="10252687at2759"/>
<protein>
    <recommendedName>
        <fullName evidence="2">Protein CSN12 homolog</fullName>
    </recommendedName>
</protein>
<dbReference type="InterPro" id="IPR000717">
    <property type="entry name" value="PCI_dom"/>
</dbReference>
<dbReference type="GO" id="GO:0003723">
    <property type="term" value="F:RNA binding"/>
    <property type="evidence" value="ECO:0007669"/>
    <property type="project" value="InterPro"/>
</dbReference>
<dbReference type="PANTHER" id="PTHR12732:SF0">
    <property type="entry name" value="PCI DOMAIN-CONTAINING PROTEIN 2"/>
    <property type="match status" value="1"/>
</dbReference>
<sequence>MASVFADFKEGQKIGSGNRLASSLNPIAPANDPHRLREFYYFTNPGSIYPGLRYCLFHENGPKLPRSEQTAWTDIFVAFWTAVGELIQFDEAPAKGNWVKTFDAWKELANVLIRGYSNGGLQAWTLPCLYVVGKYLRVFAMRADAEIQAQGPDAFGSFQDDFASEFEKSAKLEDTARTINRMFILCLSDRAPIEDSRKWGIYNMTNLMFKTYFKLKSIGLCKNLLRALDASSADLPDLEAFPKSHTVTFNYYVGLIHFLDENYGEAEEYLNYAWKMCHKDAYKNRELILTYFVPCHLVNTHRLPSKQLLAPFPRLEALFRPLCDCIKKGDLVGFDAALAAGENQFIKRRIYLTLERGRNIALRNLFRKVFIAGGFDEPKDGQPPIRRTRVPVAEFAAALRIGTNANDRSPLDIDHAECLLANLIYKGLMKGYIARDRGMVVLSKGGTAFPGTGV</sequence>
<dbReference type="STRING" id="2070753.A0A3A2Z5V8"/>
<dbReference type="GO" id="GO:0003690">
    <property type="term" value="F:double-stranded DNA binding"/>
    <property type="evidence" value="ECO:0007669"/>
    <property type="project" value="InterPro"/>
</dbReference>
<dbReference type="EMBL" id="MVGC01000631">
    <property type="protein sequence ID" value="RJE18070.1"/>
    <property type="molecule type" value="Genomic_DNA"/>
</dbReference>
<gene>
    <name evidence="4" type="ORF">PHISCL_09595</name>
</gene>
<evidence type="ECO:0000259" key="3">
    <source>
        <dbReference type="PROSITE" id="PS50250"/>
    </source>
</evidence>
<feature type="domain" description="PCI" evidence="3">
    <location>
        <begin position="247"/>
        <end position="447"/>
    </location>
</feature>
<dbReference type="Pfam" id="PF01399">
    <property type="entry name" value="PCI"/>
    <property type="match status" value="1"/>
</dbReference>
<dbReference type="AlphaFoldDB" id="A0A3A2Z5V8"/>
<dbReference type="PROSITE" id="PS50250">
    <property type="entry name" value="PCI"/>
    <property type="match status" value="1"/>
</dbReference>
<accession>A0A3A2Z5V8</accession>
<keyword evidence="5" id="KW-1185">Reference proteome</keyword>